<reference evidence="2 3" key="1">
    <citation type="submission" date="2016-05" db="EMBL/GenBank/DDBJ databases">
        <title>A degradative enzymes factory behind the ericoid mycorrhizal symbiosis.</title>
        <authorList>
            <consortium name="DOE Joint Genome Institute"/>
            <person name="Martino E."/>
            <person name="Morin E."/>
            <person name="Grelet G."/>
            <person name="Kuo A."/>
            <person name="Kohler A."/>
            <person name="Daghino S."/>
            <person name="Barry K."/>
            <person name="Choi C."/>
            <person name="Cichocki N."/>
            <person name="Clum A."/>
            <person name="Copeland A."/>
            <person name="Hainaut M."/>
            <person name="Haridas S."/>
            <person name="Labutti K."/>
            <person name="Lindquist E."/>
            <person name="Lipzen A."/>
            <person name="Khouja H.-R."/>
            <person name="Murat C."/>
            <person name="Ohm R."/>
            <person name="Olson A."/>
            <person name="Spatafora J."/>
            <person name="Veneault-Fourrey C."/>
            <person name="Henrissat B."/>
            <person name="Grigoriev I."/>
            <person name="Martin F."/>
            <person name="Perotto S."/>
        </authorList>
    </citation>
    <scope>NUCLEOTIDE SEQUENCE [LARGE SCALE GENOMIC DNA]</scope>
    <source>
        <strain evidence="2 3">UAMH 7357</strain>
    </source>
</reference>
<dbReference type="AlphaFoldDB" id="A0A2J6QD67"/>
<sequence>MPARTPPKRPSGQERVELMSGPRVDIYVGPQKTHFSLPKKLLCFYSEYFQRCLNSNFIEGRTQRIDLDQDNLDYFHVLVEYMSSGFIMANALILYQDGPAGMQACMDFLDYVDKYGMGDAAFAVQESLERVICSLYTFCNGYKLGVRIQPCNVETVFRVTPPGHPLRSLITKAALSTAGMTGAMFEKQENEVEGFAAELLKQTRMAMLASGQGMLGWMDPFTGSIRRN</sequence>
<dbReference type="Proteomes" id="UP000235672">
    <property type="component" value="Unassembled WGS sequence"/>
</dbReference>
<name>A0A2J6QD67_9HELO</name>
<dbReference type="STRING" id="1745343.A0A2J6QD67"/>
<dbReference type="PROSITE" id="PS50097">
    <property type="entry name" value="BTB"/>
    <property type="match status" value="1"/>
</dbReference>
<gene>
    <name evidence="2" type="ORF">NA56DRAFT_746364</name>
</gene>
<evidence type="ECO:0000259" key="1">
    <source>
        <dbReference type="PROSITE" id="PS50097"/>
    </source>
</evidence>
<evidence type="ECO:0000313" key="3">
    <source>
        <dbReference type="Proteomes" id="UP000235672"/>
    </source>
</evidence>
<feature type="domain" description="BTB" evidence="1">
    <location>
        <begin position="24"/>
        <end position="91"/>
    </location>
</feature>
<evidence type="ECO:0000313" key="2">
    <source>
        <dbReference type="EMBL" id="PMD24203.1"/>
    </source>
</evidence>
<protein>
    <recommendedName>
        <fullName evidence="1">BTB domain-containing protein</fullName>
    </recommendedName>
</protein>
<dbReference type="Gene3D" id="3.30.710.10">
    <property type="entry name" value="Potassium Channel Kv1.1, Chain A"/>
    <property type="match status" value="1"/>
</dbReference>
<dbReference type="InterPro" id="IPR000210">
    <property type="entry name" value="BTB/POZ_dom"/>
</dbReference>
<dbReference type="SUPFAM" id="SSF54695">
    <property type="entry name" value="POZ domain"/>
    <property type="match status" value="1"/>
</dbReference>
<proteinExistence type="predicted"/>
<dbReference type="EMBL" id="KZ613473">
    <property type="protein sequence ID" value="PMD24203.1"/>
    <property type="molecule type" value="Genomic_DNA"/>
</dbReference>
<dbReference type="OrthoDB" id="194443at2759"/>
<dbReference type="PANTHER" id="PTHR47843:SF2">
    <property type="entry name" value="BTB DOMAIN-CONTAINING PROTEIN"/>
    <property type="match status" value="1"/>
</dbReference>
<organism evidence="2 3">
    <name type="scientific">Hyaloscypha hepaticicola</name>
    <dbReference type="NCBI Taxonomy" id="2082293"/>
    <lineage>
        <taxon>Eukaryota</taxon>
        <taxon>Fungi</taxon>
        <taxon>Dikarya</taxon>
        <taxon>Ascomycota</taxon>
        <taxon>Pezizomycotina</taxon>
        <taxon>Leotiomycetes</taxon>
        <taxon>Helotiales</taxon>
        <taxon>Hyaloscyphaceae</taxon>
        <taxon>Hyaloscypha</taxon>
    </lineage>
</organism>
<keyword evidence="3" id="KW-1185">Reference proteome</keyword>
<dbReference type="PANTHER" id="PTHR47843">
    <property type="entry name" value="BTB DOMAIN-CONTAINING PROTEIN-RELATED"/>
    <property type="match status" value="1"/>
</dbReference>
<dbReference type="InterPro" id="IPR011333">
    <property type="entry name" value="SKP1/BTB/POZ_sf"/>
</dbReference>
<accession>A0A2J6QD67</accession>
<dbReference type="Pfam" id="PF00651">
    <property type="entry name" value="BTB"/>
    <property type="match status" value="1"/>
</dbReference>